<protein>
    <recommendedName>
        <fullName evidence="5">DUF2314 domain-containing protein</fullName>
    </recommendedName>
</protein>
<dbReference type="InterPro" id="IPR018756">
    <property type="entry name" value="DUF2314"/>
</dbReference>
<dbReference type="PANTHER" id="PTHR38743:SF2">
    <property type="entry name" value="DUF2185 DOMAIN-CONTAINING PROTEIN"/>
    <property type="match status" value="1"/>
</dbReference>
<accession>A0A2M9Z6J6</accession>
<dbReference type="PANTHER" id="PTHR38743">
    <property type="entry name" value="SIMILAR TO GLYOXYLASE I FAMILY PROTEIN"/>
    <property type="match status" value="1"/>
</dbReference>
<comment type="caution">
    <text evidence="3">The sequence shown here is derived from an EMBL/GenBank/DDBJ whole genome shotgun (WGS) entry which is preliminary data.</text>
</comment>
<dbReference type="InterPro" id="IPR018689">
    <property type="entry name" value="Imm33_dom"/>
</dbReference>
<dbReference type="Pfam" id="PF09951">
    <property type="entry name" value="Imm33"/>
    <property type="match status" value="1"/>
</dbReference>
<feature type="domain" description="DUF2314" evidence="2">
    <location>
        <begin position="52"/>
        <end position="97"/>
    </location>
</feature>
<evidence type="ECO:0000259" key="1">
    <source>
        <dbReference type="Pfam" id="PF09951"/>
    </source>
</evidence>
<proteinExistence type="predicted"/>
<dbReference type="RefSeq" id="WP_100760463.1">
    <property type="nucleotide sequence ID" value="NZ_NPDT01000019.1"/>
</dbReference>
<evidence type="ECO:0008006" key="5">
    <source>
        <dbReference type="Google" id="ProtNLM"/>
    </source>
</evidence>
<name>A0A2M9Z6J6_9LEPT</name>
<reference evidence="3 4" key="1">
    <citation type="submission" date="2017-07" db="EMBL/GenBank/DDBJ databases">
        <title>Leptospira spp. isolated from tropical soils.</title>
        <authorList>
            <person name="Thibeaux R."/>
            <person name="Iraola G."/>
            <person name="Ferres I."/>
            <person name="Bierque E."/>
            <person name="Girault D."/>
            <person name="Soupe-Gilbert M.-E."/>
            <person name="Picardeau M."/>
            <person name="Goarant C."/>
        </authorList>
    </citation>
    <scope>NUCLEOTIDE SEQUENCE [LARGE SCALE GENOMIC DNA]</scope>
    <source>
        <strain evidence="3 4">FH2-C-A2</strain>
    </source>
</reference>
<evidence type="ECO:0000313" key="4">
    <source>
        <dbReference type="Proteomes" id="UP000231912"/>
    </source>
</evidence>
<dbReference type="Pfam" id="PF10077">
    <property type="entry name" value="DUF2314"/>
    <property type="match status" value="1"/>
</dbReference>
<dbReference type="AlphaFoldDB" id="A0A2M9Z6J6"/>
<organism evidence="3 4">
    <name type="scientific">Leptospira wolffii</name>
    <dbReference type="NCBI Taxonomy" id="409998"/>
    <lineage>
        <taxon>Bacteria</taxon>
        <taxon>Pseudomonadati</taxon>
        <taxon>Spirochaetota</taxon>
        <taxon>Spirochaetia</taxon>
        <taxon>Leptospirales</taxon>
        <taxon>Leptospiraceae</taxon>
        <taxon>Leptospira</taxon>
    </lineage>
</organism>
<evidence type="ECO:0000259" key="2">
    <source>
        <dbReference type="Pfam" id="PF10077"/>
    </source>
</evidence>
<sequence>MKDWKLIDPRIQAKETPFTFYLPSSTLLEKLQAKDSAKLIFELLEAIPDGPRAERMWVTITERKNDVFTGTLENKPDYIKNLNPGDSIKFANYHIIDTSIPDPESKKFDYYFDNFCVVNRRIIENDYQPNFVIIDEPSRSNDIGWSVHAEGEDEEFTSNSENYIVVPIGKVLNADPRLADLLGKQAPCCYEIGNSGKWEIVDDFDWDAYYQ</sequence>
<dbReference type="Proteomes" id="UP000231912">
    <property type="component" value="Unassembled WGS sequence"/>
</dbReference>
<evidence type="ECO:0000313" key="3">
    <source>
        <dbReference type="EMBL" id="PJZ64051.1"/>
    </source>
</evidence>
<feature type="domain" description="Immunity protein Imm33" evidence="1">
    <location>
        <begin position="116"/>
        <end position="199"/>
    </location>
</feature>
<gene>
    <name evidence="3" type="ORF">CH371_20175</name>
</gene>
<dbReference type="EMBL" id="NPDT01000019">
    <property type="protein sequence ID" value="PJZ64051.1"/>
    <property type="molecule type" value="Genomic_DNA"/>
</dbReference>